<feature type="non-terminal residue" evidence="2">
    <location>
        <position position="115"/>
    </location>
</feature>
<feature type="region of interest" description="Disordered" evidence="1">
    <location>
        <begin position="92"/>
        <end position="115"/>
    </location>
</feature>
<dbReference type="AlphaFoldDB" id="A0A699VBE5"/>
<comment type="caution">
    <text evidence="2">The sequence shown here is derived from an EMBL/GenBank/DDBJ whole genome shotgun (WGS) entry which is preliminary data.</text>
</comment>
<gene>
    <name evidence="2" type="ORF">Tci_902585</name>
</gene>
<evidence type="ECO:0000313" key="2">
    <source>
        <dbReference type="EMBL" id="GFD30616.1"/>
    </source>
</evidence>
<sequence length="115" mass="12858">LTQKVFANIRRVRKGFSGVETHLFEGMLAAREIAEEGLAEEQVQADDAVAAAVQESVVEDVANEKLEIIKLKARVKRLERAKSSKSRLLKKVGTSQRIESSNDMEDVFNQGRMID</sequence>
<name>A0A699VBE5_TANCI</name>
<reference evidence="2" key="1">
    <citation type="journal article" date="2019" name="Sci. Rep.">
        <title>Draft genome of Tanacetum cinerariifolium, the natural source of mosquito coil.</title>
        <authorList>
            <person name="Yamashiro T."/>
            <person name="Shiraishi A."/>
            <person name="Satake H."/>
            <person name="Nakayama K."/>
        </authorList>
    </citation>
    <scope>NUCLEOTIDE SEQUENCE</scope>
</reference>
<organism evidence="2">
    <name type="scientific">Tanacetum cinerariifolium</name>
    <name type="common">Dalmatian daisy</name>
    <name type="synonym">Chrysanthemum cinerariifolium</name>
    <dbReference type="NCBI Taxonomy" id="118510"/>
    <lineage>
        <taxon>Eukaryota</taxon>
        <taxon>Viridiplantae</taxon>
        <taxon>Streptophyta</taxon>
        <taxon>Embryophyta</taxon>
        <taxon>Tracheophyta</taxon>
        <taxon>Spermatophyta</taxon>
        <taxon>Magnoliopsida</taxon>
        <taxon>eudicotyledons</taxon>
        <taxon>Gunneridae</taxon>
        <taxon>Pentapetalae</taxon>
        <taxon>asterids</taxon>
        <taxon>campanulids</taxon>
        <taxon>Asterales</taxon>
        <taxon>Asteraceae</taxon>
        <taxon>Asteroideae</taxon>
        <taxon>Anthemideae</taxon>
        <taxon>Anthemidinae</taxon>
        <taxon>Tanacetum</taxon>
    </lineage>
</organism>
<proteinExistence type="predicted"/>
<feature type="non-terminal residue" evidence="2">
    <location>
        <position position="1"/>
    </location>
</feature>
<evidence type="ECO:0000256" key="1">
    <source>
        <dbReference type="SAM" id="MobiDB-lite"/>
    </source>
</evidence>
<accession>A0A699VBE5</accession>
<dbReference type="EMBL" id="BKCJ011405836">
    <property type="protein sequence ID" value="GFD30616.1"/>
    <property type="molecule type" value="Genomic_DNA"/>
</dbReference>
<protein>
    <submittedName>
        <fullName evidence="2">Uncharacterized protein</fullName>
    </submittedName>
</protein>